<name>A0A4R2JLT1_9PSEU</name>
<reference evidence="3 4" key="1">
    <citation type="submission" date="2019-03" db="EMBL/GenBank/DDBJ databases">
        <title>Genomic Encyclopedia of Type Strains, Phase IV (KMG-IV): sequencing the most valuable type-strain genomes for metagenomic binning, comparative biology and taxonomic classification.</title>
        <authorList>
            <person name="Goeker M."/>
        </authorList>
    </citation>
    <scope>NUCLEOTIDE SEQUENCE [LARGE SCALE GENOMIC DNA]</scope>
    <source>
        <strain evidence="3 4">DSM 45934</strain>
    </source>
</reference>
<feature type="compositionally biased region" description="Polar residues" evidence="1">
    <location>
        <begin position="227"/>
        <end position="237"/>
    </location>
</feature>
<evidence type="ECO:0000256" key="2">
    <source>
        <dbReference type="SAM" id="Phobius"/>
    </source>
</evidence>
<dbReference type="EMBL" id="SLWS01000005">
    <property type="protein sequence ID" value="TCO58056.1"/>
    <property type="molecule type" value="Genomic_DNA"/>
</dbReference>
<feature type="transmembrane region" description="Helical" evidence="2">
    <location>
        <begin position="175"/>
        <end position="202"/>
    </location>
</feature>
<protein>
    <submittedName>
        <fullName evidence="3">Uncharacterized protein DUF3159</fullName>
    </submittedName>
</protein>
<dbReference type="Proteomes" id="UP000295680">
    <property type="component" value="Unassembled WGS sequence"/>
</dbReference>
<accession>A0A4R2JLT1</accession>
<evidence type="ECO:0000313" key="4">
    <source>
        <dbReference type="Proteomes" id="UP000295680"/>
    </source>
</evidence>
<dbReference type="InterPro" id="IPR016566">
    <property type="entry name" value="UCP010219"/>
</dbReference>
<feature type="transmembrane region" description="Helical" evidence="2">
    <location>
        <begin position="101"/>
        <end position="125"/>
    </location>
</feature>
<evidence type="ECO:0000256" key="1">
    <source>
        <dbReference type="SAM" id="MobiDB-lite"/>
    </source>
</evidence>
<comment type="caution">
    <text evidence="3">The sequence shown here is derived from an EMBL/GenBank/DDBJ whole genome shotgun (WGS) entry which is preliminary data.</text>
</comment>
<keyword evidence="4" id="KW-1185">Reference proteome</keyword>
<keyword evidence="2" id="KW-1133">Transmembrane helix</keyword>
<dbReference type="AlphaFoldDB" id="A0A4R2JLT1"/>
<proteinExistence type="predicted"/>
<feature type="transmembrane region" description="Helical" evidence="2">
    <location>
        <begin position="25"/>
        <end position="51"/>
    </location>
</feature>
<evidence type="ECO:0000313" key="3">
    <source>
        <dbReference type="EMBL" id="TCO58056.1"/>
    </source>
</evidence>
<gene>
    <name evidence="3" type="ORF">EV192_105119</name>
</gene>
<feature type="compositionally biased region" description="Basic and acidic residues" evidence="1">
    <location>
        <begin position="211"/>
        <end position="223"/>
    </location>
</feature>
<dbReference type="Pfam" id="PF11361">
    <property type="entry name" value="DUF3159"/>
    <property type="match status" value="1"/>
</dbReference>
<feature type="transmembrane region" description="Helical" evidence="2">
    <location>
        <begin position="63"/>
        <end position="81"/>
    </location>
</feature>
<organism evidence="3 4">
    <name type="scientific">Actinocrispum wychmicini</name>
    <dbReference type="NCBI Taxonomy" id="1213861"/>
    <lineage>
        <taxon>Bacteria</taxon>
        <taxon>Bacillati</taxon>
        <taxon>Actinomycetota</taxon>
        <taxon>Actinomycetes</taxon>
        <taxon>Pseudonocardiales</taxon>
        <taxon>Pseudonocardiaceae</taxon>
        <taxon>Actinocrispum</taxon>
    </lineage>
</organism>
<feature type="transmembrane region" description="Helical" evidence="2">
    <location>
        <begin position="146"/>
        <end position="169"/>
    </location>
</feature>
<sequence length="245" mass="26110">MEKRESLGEVLGGRRGALDASIPPVAFVVGWLAAHQSIGIGAAAAVVASVLLGTYRLVRGGNVAALVVSVAMVSAGALIALHTGRAQDFFLIRLMSNAASALLWAASIVIRWPLLGVVVGFVVDWDKSWRLGRKTRWRKDPDLLRAYGRASWVWVLLQYTLRVVVWGLLWWAGEVVALGVVTVVLSWPLVALTVAVSGVVLFRSLPKDHPGLRHPRTSSDGRGADGPSTSTAANQTAPVAPSVEK</sequence>
<feature type="region of interest" description="Disordered" evidence="1">
    <location>
        <begin position="211"/>
        <end position="245"/>
    </location>
</feature>
<keyword evidence="2" id="KW-0472">Membrane</keyword>
<keyword evidence="2" id="KW-0812">Transmembrane</keyword>